<keyword evidence="3" id="KW-1185">Reference proteome</keyword>
<accession>A0A4V1N194</accession>
<proteinExistence type="predicted"/>
<dbReference type="OrthoDB" id="5984329at2"/>
<keyword evidence="1" id="KW-0732">Signal</keyword>
<feature type="signal peptide" evidence="1">
    <location>
        <begin position="1"/>
        <end position="31"/>
    </location>
</feature>
<organism evidence="2 3">
    <name type="scientific">Pseudoxanthomonas composti</name>
    <dbReference type="NCBI Taxonomy" id="2137479"/>
    <lineage>
        <taxon>Bacteria</taxon>
        <taxon>Pseudomonadati</taxon>
        <taxon>Pseudomonadota</taxon>
        <taxon>Gammaproteobacteria</taxon>
        <taxon>Lysobacterales</taxon>
        <taxon>Lysobacteraceae</taxon>
        <taxon>Pseudoxanthomonas</taxon>
    </lineage>
</organism>
<dbReference type="Proteomes" id="UP000289784">
    <property type="component" value="Unassembled WGS sequence"/>
</dbReference>
<dbReference type="RefSeq" id="WP_129470673.1">
    <property type="nucleotide sequence ID" value="NZ_SAWZ01000003.1"/>
</dbReference>
<evidence type="ECO:0000313" key="3">
    <source>
        <dbReference type="Proteomes" id="UP000289784"/>
    </source>
</evidence>
<feature type="chain" id="PRO_5020507255" description="Lipocalin-like domain-containing protein" evidence="1">
    <location>
        <begin position="32"/>
        <end position="174"/>
    </location>
</feature>
<dbReference type="EMBL" id="SAWZ01000003">
    <property type="protein sequence ID" value="RXR06566.1"/>
    <property type="molecule type" value="Genomic_DNA"/>
</dbReference>
<protein>
    <recommendedName>
        <fullName evidence="4">Lipocalin-like domain-containing protein</fullName>
    </recommendedName>
</protein>
<evidence type="ECO:0008006" key="4">
    <source>
        <dbReference type="Google" id="ProtNLM"/>
    </source>
</evidence>
<dbReference type="PROSITE" id="PS51257">
    <property type="entry name" value="PROKAR_LIPOPROTEIN"/>
    <property type="match status" value="1"/>
</dbReference>
<dbReference type="AlphaFoldDB" id="A0A4V1N194"/>
<evidence type="ECO:0000256" key="1">
    <source>
        <dbReference type="SAM" id="SignalP"/>
    </source>
</evidence>
<sequence length="174" mass="18605">MAFRLSAKGTQASLLITLCAGLCACTTSSSAQTKKPNFEGAWSVEWCDKSRPDTDCGGFNLDLVQSGSALCGSYNSARVGLTQIDEGGRVWGTANGGSAVLTVESERSGGKYAVHAVLVGNQLHWKLGQTIRPADRDIDIIAIDEKLSRRQLDGELSARHAETASDCQAQWEKK</sequence>
<gene>
    <name evidence="2" type="ORF">EPA99_07970</name>
</gene>
<reference evidence="2 3" key="1">
    <citation type="submission" date="2019-01" db="EMBL/GenBank/DDBJ databases">
        <title>Pseudoxanthomonas composti sp. nov., isolated from compost.</title>
        <authorList>
            <person name="Yang G."/>
        </authorList>
    </citation>
    <scope>NUCLEOTIDE SEQUENCE [LARGE SCALE GENOMIC DNA]</scope>
    <source>
        <strain evidence="2 3">GSS15</strain>
    </source>
</reference>
<name>A0A4V1N194_9GAMM</name>
<evidence type="ECO:0000313" key="2">
    <source>
        <dbReference type="EMBL" id="RXR06566.1"/>
    </source>
</evidence>
<comment type="caution">
    <text evidence="2">The sequence shown here is derived from an EMBL/GenBank/DDBJ whole genome shotgun (WGS) entry which is preliminary data.</text>
</comment>